<dbReference type="Pfam" id="PF00440">
    <property type="entry name" value="TetR_N"/>
    <property type="match status" value="1"/>
</dbReference>
<evidence type="ECO:0000256" key="3">
    <source>
        <dbReference type="ARBA" id="ARBA00023163"/>
    </source>
</evidence>
<accession>A0A162KDS3</accession>
<feature type="DNA-binding region" description="H-T-H motif" evidence="4">
    <location>
        <begin position="43"/>
        <end position="62"/>
    </location>
</feature>
<dbReference type="GO" id="GO:0003677">
    <property type="term" value="F:DNA binding"/>
    <property type="evidence" value="ECO:0007669"/>
    <property type="project" value="UniProtKB-UniRule"/>
</dbReference>
<evidence type="ECO:0000256" key="5">
    <source>
        <dbReference type="SAM" id="MobiDB-lite"/>
    </source>
</evidence>
<evidence type="ECO:0000256" key="1">
    <source>
        <dbReference type="ARBA" id="ARBA00023015"/>
    </source>
</evidence>
<keyword evidence="2 4" id="KW-0238">DNA-binding</keyword>
<dbReference type="InterPro" id="IPR011075">
    <property type="entry name" value="TetR_C"/>
</dbReference>
<dbReference type="PRINTS" id="PR00455">
    <property type="entry name" value="HTHTETR"/>
</dbReference>
<dbReference type="PROSITE" id="PS50977">
    <property type="entry name" value="HTH_TETR_2"/>
    <property type="match status" value="1"/>
</dbReference>
<name>A0A162KDS3_9PROT</name>
<dbReference type="InterPro" id="IPR036271">
    <property type="entry name" value="Tet_transcr_reg_TetR-rel_C_sf"/>
</dbReference>
<dbReference type="InterPro" id="IPR023772">
    <property type="entry name" value="DNA-bd_HTH_TetR-type_CS"/>
</dbReference>
<dbReference type="Pfam" id="PF16925">
    <property type="entry name" value="TetR_C_13"/>
    <property type="match status" value="1"/>
</dbReference>
<dbReference type="PROSITE" id="PS01081">
    <property type="entry name" value="HTH_TETR_1"/>
    <property type="match status" value="1"/>
</dbReference>
<feature type="region of interest" description="Disordered" evidence="5">
    <location>
        <begin position="1"/>
        <end position="22"/>
    </location>
</feature>
<evidence type="ECO:0000256" key="2">
    <source>
        <dbReference type="ARBA" id="ARBA00023125"/>
    </source>
</evidence>
<dbReference type="AlphaFoldDB" id="A0A162KDS3"/>
<comment type="caution">
    <text evidence="7">The sequence shown here is derived from an EMBL/GenBank/DDBJ whole genome shotgun (WGS) entry which is preliminary data.</text>
</comment>
<keyword evidence="3" id="KW-0804">Transcription</keyword>
<dbReference type="PANTHER" id="PTHR47506">
    <property type="entry name" value="TRANSCRIPTIONAL REGULATORY PROTEIN"/>
    <property type="match status" value="1"/>
</dbReference>
<dbReference type="SUPFAM" id="SSF48498">
    <property type="entry name" value="Tetracyclin repressor-like, C-terminal domain"/>
    <property type="match status" value="1"/>
</dbReference>
<keyword evidence="1" id="KW-0805">Transcription regulation</keyword>
<dbReference type="EMBL" id="LPZR01000183">
    <property type="protein sequence ID" value="KYO51034.1"/>
    <property type="molecule type" value="Genomic_DNA"/>
</dbReference>
<protein>
    <submittedName>
        <fullName evidence="7">TetR family transcriptional regulator</fullName>
    </submittedName>
</protein>
<dbReference type="OrthoDB" id="9795242at2"/>
<feature type="domain" description="HTH tetR-type" evidence="6">
    <location>
        <begin position="20"/>
        <end position="80"/>
    </location>
</feature>
<evidence type="ECO:0000256" key="4">
    <source>
        <dbReference type="PROSITE-ProRule" id="PRU00335"/>
    </source>
</evidence>
<sequence length="215" mass="23116">MKKPSSPSPTPRQGRGRPRSFDRDAALARAMRLFWERGYEGTSVADLTQAMGITPPSLYAAFGSKEELYREVMAAYRAGPGLFTIRALDEEPDPRAAIRRLLRETAIAFTDPGQPAGCLISTALITCAPEHDAVAAETARLRRDTIAAIAACIRRGIAAGRWPAGTDAGALARLYGAVIQGMSIQARDGAGRDELLAMVDQAMPDQIMPDQVMSD</sequence>
<dbReference type="PANTHER" id="PTHR47506:SF1">
    <property type="entry name" value="HTH-TYPE TRANSCRIPTIONAL REGULATOR YJDC"/>
    <property type="match status" value="1"/>
</dbReference>
<dbReference type="InterPro" id="IPR001647">
    <property type="entry name" value="HTH_TetR"/>
</dbReference>
<dbReference type="InterPro" id="IPR009057">
    <property type="entry name" value="Homeodomain-like_sf"/>
</dbReference>
<evidence type="ECO:0000313" key="7">
    <source>
        <dbReference type="EMBL" id="KYO51034.1"/>
    </source>
</evidence>
<evidence type="ECO:0000313" key="8">
    <source>
        <dbReference type="Proteomes" id="UP000075787"/>
    </source>
</evidence>
<organism evidence="7 8">
    <name type="scientific">Tistrella mobilis</name>
    <dbReference type="NCBI Taxonomy" id="171437"/>
    <lineage>
        <taxon>Bacteria</taxon>
        <taxon>Pseudomonadati</taxon>
        <taxon>Pseudomonadota</taxon>
        <taxon>Alphaproteobacteria</taxon>
        <taxon>Geminicoccales</taxon>
        <taxon>Geminicoccaceae</taxon>
        <taxon>Tistrella</taxon>
    </lineage>
</organism>
<proteinExistence type="predicted"/>
<dbReference type="RefSeq" id="WP_062766978.1">
    <property type="nucleotide sequence ID" value="NZ_CP121045.1"/>
</dbReference>
<dbReference type="Proteomes" id="UP000075787">
    <property type="component" value="Unassembled WGS sequence"/>
</dbReference>
<evidence type="ECO:0000259" key="6">
    <source>
        <dbReference type="PROSITE" id="PS50977"/>
    </source>
</evidence>
<dbReference type="Gene3D" id="1.10.10.60">
    <property type="entry name" value="Homeodomain-like"/>
    <property type="match status" value="1"/>
</dbReference>
<feature type="compositionally biased region" description="Pro residues" evidence="5">
    <location>
        <begin position="1"/>
        <end position="10"/>
    </location>
</feature>
<dbReference type="GeneID" id="97240825"/>
<reference evidence="7 8" key="1">
    <citation type="submission" date="2015-12" db="EMBL/GenBank/DDBJ databases">
        <title>Genome sequence of Tistrella mobilis MCCC 1A02139.</title>
        <authorList>
            <person name="Lu L."/>
            <person name="Lai Q."/>
            <person name="Shao Z."/>
            <person name="Qian P."/>
        </authorList>
    </citation>
    <scope>NUCLEOTIDE SEQUENCE [LARGE SCALE GENOMIC DNA]</scope>
    <source>
        <strain evidence="7 8">MCCC 1A02139</strain>
    </source>
</reference>
<dbReference type="SUPFAM" id="SSF46689">
    <property type="entry name" value="Homeodomain-like"/>
    <property type="match status" value="1"/>
</dbReference>
<dbReference type="Gene3D" id="1.10.357.10">
    <property type="entry name" value="Tetracycline Repressor, domain 2"/>
    <property type="match status" value="1"/>
</dbReference>
<gene>
    <name evidence="7" type="ORF">AUP44_10320</name>
</gene>